<dbReference type="AlphaFoldDB" id="A0A7Z0EJV3"/>
<proteinExistence type="predicted"/>
<evidence type="ECO:0000256" key="2">
    <source>
        <dbReference type="ARBA" id="ARBA00022801"/>
    </source>
</evidence>
<gene>
    <name evidence="5" type="ORF">HNR10_001285</name>
</gene>
<evidence type="ECO:0000256" key="3">
    <source>
        <dbReference type="SAM" id="MobiDB-lite"/>
    </source>
</evidence>
<reference evidence="5 6" key="1">
    <citation type="submission" date="2020-07" db="EMBL/GenBank/DDBJ databases">
        <title>Sequencing the genomes of 1000 actinobacteria strains.</title>
        <authorList>
            <person name="Klenk H.-P."/>
        </authorList>
    </citation>
    <scope>NUCLEOTIDE SEQUENCE [LARGE SCALE GENOMIC DNA]</scope>
    <source>
        <strain evidence="5 6">DSM 44442</strain>
    </source>
</reference>
<comment type="caution">
    <text evidence="5">The sequence shown here is derived from an EMBL/GenBank/DDBJ whole genome shotgun (WGS) entry which is preliminary data.</text>
</comment>
<feature type="domain" description="NodB homology" evidence="4">
    <location>
        <begin position="312"/>
        <end position="488"/>
    </location>
</feature>
<feature type="region of interest" description="Disordered" evidence="3">
    <location>
        <begin position="277"/>
        <end position="301"/>
    </location>
</feature>
<accession>A0A7Z0EJV3</accession>
<organism evidence="5 6">
    <name type="scientific">Nocardiopsis aegyptia</name>
    <dbReference type="NCBI Taxonomy" id="220378"/>
    <lineage>
        <taxon>Bacteria</taxon>
        <taxon>Bacillati</taxon>
        <taxon>Actinomycetota</taxon>
        <taxon>Actinomycetes</taxon>
        <taxon>Streptosporangiales</taxon>
        <taxon>Nocardiopsidaceae</taxon>
        <taxon>Nocardiopsis</taxon>
    </lineage>
</organism>
<dbReference type="RefSeq" id="WP_376769737.1">
    <property type="nucleotide sequence ID" value="NZ_JACCFS010000001.1"/>
</dbReference>
<evidence type="ECO:0000259" key="4">
    <source>
        <dbReference type="PROSITE" id="PS51677"/>
    </source>
</evidence>
<dbReference type="GO" id="GO:0016810">
    <property type="term" value="F:hydrolase activity, acting on carbon-nitrogen (but not peptide) bonds"/>
    <property type="evidence" value="ECO:0007669"/>
    <property type="project" value="InterPro"/>
</dbReference>
<dbReference type="InterPro" id="IPR050248">
    <property type="entry name" value="Polysacc_deacetylase_ArnD"/>
</dbReference>
<dbReference type="SUPFAM" id="SSF88713">
    <property type="entry name" value="Glycoside hydrolase/deacetylase"/>
    <property type="match status" value="1"/>
</dbReference>
<keyword evidence="6" id="KW-1185">Reference proteome</keyword>
<dbReference type="Pfam" id="PF01522">
    <property type="entry name" value="Polysacc_deac_1"/>
    <property type="match status" value="1"/>
</dbReference>
<feature type="compositionally biased region" description="Basic and acidic residues" evidence="3">
    <location>
        <begin position="285"/>
        <end position="294"/>
    </location>
</feature>
<keyword evidence="1" id="KW-0479">Metal-binding</keyword>
<dbReference type="GO" id="GO:0016020">
    <property type="term" value="C:membrane"/>
    <property type="evidence" value="ECO:0007669"/>
    <property type="project" value="TreeGrafter"/>
</dbReference>
<dbReference type="PANTHER" id="PTHR10587">
    <property type="entry name" value="GLYCOSYL TRANSFERASE-RELATED"/>
    <property type="match status" value="1"/>
</dbReference>
<protein>
    <submittedName>
        <fullName evidence="5">Peptidoglycan/xylan/chitin deacetylase (PgdA/CDA1 family)</fullName>
    </submittedName>
</protein>
<evidence type="ECO:0000313" key="6">
    <source>
        <dbReference type="Proteomes" id="UP000572051"/>
    </source>
</evidence>
<name>A0A7Z0EJV3_9ACTN</name>
<dbReference type="GO" id="GO:0005975">
    <property type="term" value="P:carbohydrate metabolic process"/>
    <property type="evidence" value="ECO:0007669"/>
    <property type="project" value="InterPro"/>
</dbReference>
<dbReference type="GO" id="GO:0046872">
    <property type="term" value="F:metal ion binding"/>
    <property type="evidence" value="ECO:0007669"/>
    <property type="project" value="UniProtKB-KW"/>
</dbReference>
<dbReference type="PROSITE" id="PS51677">
    <property type="entry name" value="NODB"/>
    <property type="match status" value="1"/>
</dbReference>
<evidence type="ECO:0000313" key="5">
    <source>
        <dbReference type="EMBL" id="NYJ33404.1"/>
    </source>
</evidence>
<dbReference type="Proteomes" id="UP000572051">
    <property type="component" value="Unassembled WGS sequence"/>
</dbReference>
<dbReference type="InterPro" id="IPR011330">
    <property type="entry name" value="Glyco_hydro/deAcase_b/a-brl"/>
</dbReference>
<dbReference type="InterPro" id="IPR002509">
    <property type="entry name" value="NODB_dom"/>
</dbReference>
<dbReference type="CDD" id="cd10917">
    <property type="entry name" value="CE4_NodB_like_6s_7s"/>
    <property type="match status" value="1"/>
</dbReference>
<dbReference type="EMBL" id="JACCFS010000001">
    <property type="protein sequence ID" value="NYJ33404.1"/>
    <property type="molecule type" value="Genomic_DNA"/>
</dbReference>
<dbReference type="Gene3D" id="3.20.20.370">
    <property type="entry name" value="Glycoside hydrolase/deacetylase"/>
    <property type="match status" value="1"/>
</dbReference>
<dbReference type="PANTHER" id="PTHR10587:SF133">
    <property type="entry name" value="CHITIN DEACETYLASE 1-RELATED"/>
    <property type="match status" value="1"/>
</dbReference>
<feature type="region of interest" description="Disordered" evidence="3">
    <location>
        <begin position="494"/>
        <end position="514"/>
    </location>
</feature>
<keyword evidence="2" id="KW-0378">Hydrolase</keyword>
<evidence type="ECO:0000256" key="1">
    <source>
        <dbReference type="ARBA" id="ARBA00022723"/>
    </source>
</evidence>
<sequence length="514" mass="55171">MSATRVPQVRAGYRPAWVRLRRTGAALAAALLPVAGCATITGGVTGAPEDIGVLVDPAEAAEAAVDEWTGDAADFEDHPYRPEGVEISVAHPAFAGAAERFTTGLAAQVDRDVQDFRGASREPVSLDIDWELVAAGDDVLGVRLVRTETDLHGTRQAYGTYWYDARSGLTRYATELVRDQAALAELNGLVATALADDPNVGTEVLYPVLGTYDSMGFNTDGDLVVEFDDGHLSPPREGHPPDPAPGRITAVLESEDVAPLLSDLGERARAASLVEEPDLDVPEPSVDHEERPEVPGEITAGSGVDCAAEDAKCIALTFDDGPAETTPHLLDTLAEEEVPATFFLNGNPALTYPSVLRRAYAEGHEIANHNDLHEHLPEYEADRLTAEMAVVSALVRRNTGDTVELFRPPFGASSPEVLEEIGEQEMAQVLWSSDSEDWMEIDRDKIVERVLEQAEPGGVVLLHDTLPATLAAVPEIVERLREDGYEFATVSETVGDPEVGDSYPEGETVPEIDG</sequence>